<gene>
    <name evidence="8" type="ORF">A2934_04435</name>
</gene>
<dbReference type="EMBL" id="MHQO01000043">
    <property type="protein sequence ID" value="OHA05813.1"/>
    <property type="molecule type" value="Genomic_DNA"/>
</dbReference>
<evidence type="ECO:0000259" key="6">
    <source>
        <dbReference type="Pfam" id="PF04542"/>
    </source>
</evidence>
<evidence type="ECO:0000256" key="5">
    <source>
        <dbReference type="ARBA" id="ARBA00023163"/>
    </source>
</evidence>
<dbReference type="InterPro" id="IPR013324">
    <property type="entry name" value="RNA_pol_sigma_r3/r4-like"/>
</dbReference>
<dbReference type="PANTHER" id="PTHR43133">
    <property type="entry name" value="RNA POLYMERASE ECF-TYPE SIGMA FACTO"/>
    <property type="match status" value="1"/>
</dbReference>
<feature type="domain" description="RNA polymerase sigma factor 70 region 4 type 2" evidence="7">
    <location>
        <begin position="136"/>
        <end position="184"/>
    </location>
</feature>
<dbReference type="Gene3D" id="1.10.1740.10">
    <property type="match status" value="1"/>
</dbReference>
<evidence type="ECO:0000256" key="4">
    <source>
        <dbReference type="ARBA" id="ARBA00023125"/>
    </source>
</evidence>
<dbReference type="InterPro" id="IPR014284">
    <property type="entry name" value="RNA_pol_sigma-70_dom"/>
</dbReference>
<evidence type="ECO:0008006" key="10">
    <source>
        <dbReference type="Google" id="ProtNLM"/>
    </source>
</evidence>
<evidence type="ECO:0000256" key="1">
    <source>
        <dbReference type="ARBA" id="ARBA00010641"/>
    </source>
</evidence>
<keyword evidence="4" id="KW-0238">DNA-binding</keyword>
<sequence length="193" mass="22399">MPEEFNDNNPENAHDELILDGSQRDPRLFEILVQKYQAPFLRTAMRIVHQKEEAEDIVQETFIKIYSKAKLFKKRQGASFKSWAYAILVNTAISHIRKYKRSRVKDMAWDPVLDSVLPDPSGLEDIERREIQSVLLGVLKELPPELKTVLEMRYFDDDTYQAIAAKTGLSLENVKIRLHRAKKAAREIISNFV</sequence>
<dbReference type="Proteomes" id="UP000177982">
    <property type="component" value="Unassembled WGS sequence"/>
</dbReference>
<dbReference type="CDD" id="cd06171">
    <property type="entry name" value="Sigma70_r4"/>
    <property type="match status" value="1"/>
</dbReference>
<feature type="domain" description="RNA polymerase sigma-70 region 2" evidence="6">
    <location>
        <begin position="32"/>
        <end position="101"/>
    </location>
</feature>
<dbReference type="NCBIfam" id="TIGR02937">
    <property type="entry name" value="sigma70-ECF"/>
    <property type="match status" value="1"/>
</dbReference>
<accession>A0A1G2L287</accession>
<keyword evidence="3" id="KW-0731">Sigma factor</keyword>
<dbReference type="GO" id="GO:0016987">
    <property type="term" value="F:sigma factor activity"/>
    <property type="evidence" value="ECO:0007669"/>
    <property type="project" value="UniProtKB-KW"/>
</dbReference>
<dbReference type="Pfam" id="PF08281">
    <property type="entry name" value="Sigma70_r4_2"/>
    <property type="match status" value="1"/>
</dbReference>
<dbReference type="InterPro" id="IPR036388">
    <property type="entry name" value="WH-like_DNA-bd_sf"/>
</dbReference>
<organism evidence="8 9">
    <name type="scientific">Candidatus Sungbacteria bacterium RIFCSPLOWO2_01_FULL_47_10</name>
    <dbReference type="NCBI Taxonomy" id="1802276"/>
    <lineage>
        <taxon>Bacteria</taxon>
        <taxon>Candidatus Sungiibacteriota</taxon>
    </lineage>
</organism>
<dbReference type="PANTHER" id="PTHR43133:SF8">
    <property type="entry name" value="RNA POLYMERASE SIGMA FACTOR HI_1459-RELATED"/>
    <property type="match status" value="1"/>
</dbReference>
<dbReference type="InterPro" id="IPR013325">
    <property type="entry name" value="RNA_pol_sigma_r2"/>
</dbReference>
<evidence type="ECO:0000256" key="2">
    <source>
        <dbReference type="ARBA" id="ARBA00023015"/>
    </source>
</evidence>
<reference evidence="8 9" key="1">
    <citation type="journal article" date="2016" name="Nat. Commun.">
        <title>Thousands of microbial genomes shed light on interconnected biogeochemical processes in an aquifer system.</title>
        <authorList>
            <person name="Anantharaman K."/>
            <person name="Brown C.T."/>
            <person name="Hug L.A."/>
            <person name="Sharon I."/>
            <person name="Castelle C.J."/>
            <person name="Probst A.J."/>
            <person name="Thomas B.C."/>
            <person name="Singh A."/>
            <person name="Wilkins M.J."/>
            <person name="Karaoz U."/>
            <person name="Brodie E.L."/>
            <person name="Williams K.H."/>
            <person name="Hubbard S.S."/>
            <person name="Banfield J.F."/>
        </authorList>
    </citation>
    <scope>NUCLEOTIDE SEQUENCE [LARGE SCALE GENOMIC DNA]</scope>
</reference>
<protein>
    <recommendedName>
        <fullName evidence="10">RNA polymerase sigma factor</fullName>
    </recommendedName>
</protein>
<comment type="caution">
    <text evidence="8">The sequence shown here is derived from an EMBL/GenBank/DDBJ whole genome shotgun (WGS) entry which is preliminary data.</text>
</comment>
<dbReference type="AlphaFoldDB" id="A0A1G2L287"/>
<dbReference type="InterPro" id="IPR039425">
    <property type="entry name" value="RNA_pol_sigma-70-like"/>
</dbReference>
<dbReference type="GO" id="GO:0003677">
    <property type="term" value="F:DNA binding"/>
    <property type="evidence" value="ECO:0007669"/>
    <property type="project" value="UniProtKB-KW"/>
</dbReference>
<comment type="similarity">
    <text evidence="1">Belongs to the sigma-70 factor family. ECF subfamily.</text>
</comment>
<evidence type="ECO:0000313" key="9">
    <source>
        <dbReference type="Proteomes" id="UP000177982"/>
    </source>
</evidence>
<evidence type="ECO:0000259" key="7">
    <source>
        <dbReference type="Pfam" id="PF08281"/>
    </source>
</evidence>
<keyword evidence="2" id="KW-0805">Transcription regulation</keyword>
<dbReference type="InterPro" id="IPR007627">
    <property type="entry name" value="RNA_pol_sigma70_r2"/>
</dbReference>
<dbReference type="Pfam" id="PF04542">
    <property type="entry name" value="Sigma70_r2"/>
    <property type="match status" value="1"/>
</dbReference>
<keyword evidence="5" id="KW-0804">Transcription</keyword>
<proteinExistence type="inferred from homology"/>
<dbReference type="GO" id="GO:0006352">
    <property type="term" value="P:DNA-templated transcription initiation"/>
    <property type="evidence" value="ECO:0007669"/>
    <property type="project" value="InterPro"/>
</dbReference>
<evidence type="ECO:0000256" key="3">
    <source>
        <dbReference type="ARBA" id="ARBA00023082"/>
    </source>
</evidence>
<dbReference type="SUPFAM" id="SSF88946">
    <property type="entry name" value="Sigma2 domain of RNA polymerase sigma factors"/>
    <property type="match status" value="1"/>
</dbReference>
<dbReference type="Gene3D" id="1.10.10.10">
    <property type="entry name" value="Winged helix-like DNA-binding domain superfamily/Winged helix DNA-binding domain"/>
    <property type="match status" value="1"/>
</dbReference>
<dbReference type="InterPro" id="IPR013249">
    <property type="entry name" value="RNA_pol_sigma70_r4_t2"/>
</dbReference>
<name>A0A1G2L287_9BACT</name>
<evidence type="ECO:0000313" key="8">
    <source>
        <dbReference type="EMBL" id="OHA05813.1"/>
    </source>
</evidence>
<dbReference type="SUPFAM" id="SSF88659">
    <property type="entry name" value="Sigma3 and sigma4 domains of RNA polymerase sigma factors"/>
    <property type="match status" value="1"/>
</dbReference>